<feature type="transmembrane region" description="Helical" evidence="5">
    <location>
        <begin position="76"/>
        <end position="93"/>
    </location>
</feature>
<comment type="subcellular location">
    <subcellularLocation>
        <location evidence="1">Membrane</location>
        <topology evidence="1">Multi-pass membrane protein</topology>
    </subcellularLocation>
</comment>
<dbReference type="GO" id="GO:0016020">
    <property type="term" value="C:membrane"/>
    <property type="evidence" value="ECO:0007669"/>
    <property type="project" value="UniProtKB-SubCell"/>
</dbReference>
<evidence type="ECO:0000256" key="5">
    <source>
        <dbReference type="SAM" id="Phobius"/>
    </source>
</evidence>
<dbReference type="AlphaFoldDB" id="A0A9X3CLM8"/>
<evidence type="ECO:0000313" key="7">
    <source>
        <dbReference type="EMBL" id="MCW8345719.1"/>
    </source>
</evidence>
<dbReference type="Pfam" id="PF00892">
    <property type="entry name" value="EamA"/>
    <property type="match status" value="2"/>
</dbReference>
<evidence type="ECO:0000259" key="6">
    <source>
        <dbReference type="Pfam" id="PF00892"/>
    </source>
</evidence>
<feature type="transmembrane region" description="Helical" evidence="5">
    <location>
        <begin position="37"/>
        <end position="55"/>
    </location>
</feature>
<name>A0A9X3CLM8_9VIBR</name>
<dbReference type="Proteomes" id="UP001155587">
    <property type="component" value="Unassembled WGS sequence"/>
</dbReference>
<feature type="transmembrane region" description="Helical" evidence="5">
    <location>
        <begin position="127"/>
        <end position="144"/>
    </location>
</feature>
<evidence type="ECO:0000256" key="4">
    <source>
        <dbReference type="ARBA" id="ARBA00023136"/>
    </source>
</evidence>
<dbReference type="RefSeq" id="WP_265674131.1">
    <property type="nucleotide sequence ID" value="NZ_JAKRRY010000006.1"/>
</dbReference>
<sequence length="296" mass="32520">MSQSHHPLQGAVWMLSAGAAFALVNNIAQIVSINHGMSSTMIALIQYAIALIVILPTLRNSGLFRSLRTQHFGAHLFRILLSVIGIQLWMWALAYPVPIWQGIALLMTSPLFATLGSGLILKEQVGYARWFATICGFIGALVILEPWSDSFSWATLLPVGAAFFWACYSLMVKKLSAHDSPSTMVIYLLLLITPFNFMLALPTWSLPSTGLIWVYLIGAGALTAFAQWAIVKAYSVADASFVQPFDHAKLPMNVLAGWLVFSWVPPGRLWIGAAIIIASIAFITHWETKSKSQSKK</sequence>
<keyword evidence="3 5" id="KW-1133">Transmembrane helix</keyword>
<evidence type="ECO:0000256" key="3">
    <source>
        <dbReference type="ARBA" id="ARBA00022989"/>
    </source>
</evidence>
<dbReference type="PANTHER" id="PTHR22911:SF6">
    <property type="entry name" value="SOLUTE CARRIER FAMILY 35 MEMBER G1"/>
    <property type="match status" value="1"/>
</dbReference>
<feature type="transmembrane region" description="Helical" evidence="5">
    <location>
        <begin position="184"/>
        <end position="206"/>
    </location>
</feature>
<protein>
    <submittedName>
        <fullName evidence="7">DMT family transporter</fullName>
    </submittedName>
</protein>
<dbReference type="InterPro" id="IPR037185">
    <property type="entry name" value="EmrE-like"/>
</dbReference>
<keyword evidence="2 5" id="KW-0812">Transmembrane</keyword>
<dbReference type="PANTHER" id="PTHR22911">
    <property type="entry name" value="ACYL-MALONYL CONDENSING ENZYME-RELATED"/>
    <property type="match status" value="1"/>
</dbReference>
<comment type="caution">
    <text evidence="7">The sequence shown here is derived from an EMBL/GenBank/DDBJ whole genome shotgun (WGS) entry which is preliminary data.</text>
</comment>
<feature type="domain" description="EamA" evidence="6">
    <location>
        <begin position="153"/>
        <end position="284"/>
    </location>
</feature>
<feature type="transmembrane region" description="Helical" evidence="5">
    <location>
        <begin position="212"/>
        <end position="235"/>
    </location>
</feature>
<proteinExistence type="predicted"/>
<feature type="transmembrane region" description="Helical" evidence="5">
    <location>
        <begin position="270"/>
        <end position="286"/>
    </location>
</feature>
<dbReference type="EMBL" id="JAKRRY010000006">
    <property type="protein sequence ID" value="MCW8345719.1"/>
    <property type="molecule type" value="Genomic_DNA"/>
</dbReference>
<evidence type="ECO:0000256" key="1">
    <source>
        <dbReference type="ARBA" id="ARBA00004141"/>
    </source>
</evidence>
<dbReference type="InterPro" id="IPR000620">
    <property type="entry name" value="EamA_dom"/>
</dbReference>
<reference evidence="7" key="1">
    <citation type="submission" date="2022-02" db="EMBL/GenBank/DDBJ databases">
        <title>Vibrio sp. nov, a new bacterium isolated from seawater.</title>
        <authorList>
            <person name="Yuan Y."/>
        </authorList>
    </citation>
    <scope>NUCLEOTIDE SEQUENCE</scope>
    <source>
        <strain evidence="7">ZSDZ65</strain>
    </source>
</reference>
<dbReference type="SUPFAM" id="SSF103481">
    <property type="entry name" value="Multidrug resistance efflux transporter EmrE"/>
    <property type="match status" value="2"/>
</dbReference>
<evidence type="ECO:0000313" key="8">
    <source>
        <dbReference type="Proteomes" id="UP001155587"/>
    </source>
</evidence>
<feature type="transmembrane region" description="Helical" evidence="5">
    <location>
        <begin position="12"/>
        <end position="31"/>
    </location>
</feature>
<feature type="domain" description="EamA" evidence="6">
    <location>
        <begin position="10"/>
        <end position="144"/>
    </location>
</feature>
<keyword evidence="8" id="KW-1185">Reference proteome</keyword>
<gene>
    <name evidence="7" type="ORF">MD535_06805</name>
</gene>
<keyword evidence="4 5" id="KW-0472">Membrane</keyword>
<evidence type="ECO:0000256" key="2">
    <source>
        <dbReference type="ARBA" id="ARBA00022692"/>
    </source>
</evidence>
<accession>A0A9X3CLM8</accession>
<organism evidence="7 8">
    <name type="scientific">Vibrio qingdaonensis</name>
    <dbReference type="NCBI Taxonomy" id="2829491"/>
    <lineage>
        <taxon>Bacteria</taxon>
        <taxon>Pseudomonadati</taxon>
        <taxon>Pseudomonadota</taxon>
        <taxon>Gammaproteobacteria</taxon>
        <taxon>Vibrionales</taxon>
        <taxon>Vibrionaceae</taxon>
        <taxon>Vibrio</taxon>
    </lineage>
</organism>
<feature type="transmembrane region" description="Helical" evidence="5">
    <location>
        <begin position="99"/>
        <end position="120"/>
    </location>
</feature>
<feature type="transmembrane region" description="Helical" evidence="5">
    <location>
        <begin position="150"/>
        <end position="172"/>
    </location>
</feature>